<organism evidence="1 2">
    <name type="scientific">Coprinopsis marcescibilis</name>
    <name type="common">Agaric fungus</name>
    <name type="synonym">Psathyrella marcescibilis</name>
    <dbReference type="NCBI Taxonomy" id="230819"/>
    <lineage>
        <taxon>Eukaryota</taxon>
        <taxon>Fungi</taxon>
        <taxon>Dikarya</taxon>
        <taxon>Basidiomycota</taxon>
        <taxon>Agaricomycotina</taxon>
        <taxon>Agaricomycetes</taxon>
        <taxon>Agaricomycetidae</taxon>
        <taxon>Agaricales</taxon>
        <taxon>Agaricineae</taxon>
        <taxon>Psathyrellaceae</taxon>
        <taxon>Coprinopsis</taxon>
    </lineage>
</organism>
<dbReference type="EMBL" id="ML210225">
    <property type="protein sequence ID" value="TFK23083.1"/>
    <property type="molecule type" value="Genomic_DNA"/>
</dbReference>
<keyword evidence="2" id="KW-1185">Reference proteome</keyword>
<name>A0A5C3KTC4_COPMA</name>
<evidence type="ECO:0000313" key="1">
    <source>
        <dbReference type="EMBL" id="TFK23083.1"/>
    </source>
</evidence>
<gene>
    <name evidence="1" type="ORF">FA15DRAFT_488767</name>
</gene>
<accession>A0A5C3KTC4</accession>
<dbReference type="AlphaFoldDB" id="A0A5C3KTC4"/>
<protein>
    <submittedName>
        <fullName evidence="1">Uncharacterized protein</fullName>
    </submittedName>
</protein>
<proteinExistence type="predicted"/>
<evidence type="ECO:0000313" key="2">
    <source>
        <dbReference type="Proteomes" id="UP000307440"/>
    </source>
</evidence>
<reference evidence="1 2" key="1">
    <citation type="journal article" date="2019" name="Nat. Ecol. Evol.">
        <title>Megaphylogeny resolves global patterns of mushroom evolution.</title>
        <authorList>
            <person name="Varga T."/>
            <person name="Krizsan K."/>
            <person name="Foldi C."/>
            <person name="Dima B."/>
            <person name="Sanchez-Garcia M."/>
            <person name="Sanchez-Ramirez S."/>
            <person name="Szollosi G.J."/>
            <person name="Szarkandi J.G."/>
            <person name="Papp V."/>
            <person name="Albert L."/>
            <person name="Andreopoulos W."/>
            <person name="Angelini C."/>
            <person name="Antonin V."/>
            <person name="Barry K.W."/>
            <person name="Bougher N.L."/>
            <person name="Buchanan P."/>
            <person name="Buyck B."/>
            <person name="Bense V."/>
            <person name="Catcheside P."/>
            <person name="Chovatia M."/>
            <person name="Cooper J."/>
            <person name="Damon W."/>
            <person name="Desjardin D."/>
            <person name="Finy P."/>
            <person name="Geml J."/>
            <person name="Haridas S."/>
            <person name="Hughes K."/>
            <person name="Justo A."/>
            <person name="Karasinski D."/>
            <person name="Kautmanova I."/>
            <person name="Kiss B."/>
            <person name="Kocsube S."/>
            <person name="Kotiranta H."/>
            <person name="LaButti K.M."/>
            <person name="Lechner B.E."/>
            <person name="Liimatainen K."/>
            <person name="Lipzen A."/>
            <person name="Lukacs Z."/>
            <person name="Mihaltcheva S."/>
            <person name="Morgado L.N."/>
            <person name="Niskanen T."/>
            <person name="Noordeloos M.E."/>
            <person name="Ohm R.A."/>
            <person name="Ortiz-Santana B."/>
            <person name="Ovrebo C."/>
            <person name="Racz N."/>
            <person name="Riley R."/>
            <person name="Savchenko A."/>
            <person name="Shiryaev A."/>
            <person name="Soop K."/>
            <person name="Spirin V."/>
            <person name="Szebenyi C."/>
            <person name="Tomsovsky M."/>
            <person name="Tulloss R.E."/>
            <person name="Uehling J."/>
            <person name="Grigoriev I.V."/>
            <person name="Vagvolgyi C."/>
            <person name="Papp T."/>
            <person name="Martin F.M."/>
            <person name="Miettinen O."/>
            <person name="Hibbett D.S."/>
            <person name="Nagy L.G."/>
        </authorList>
    </citation>
    <scope>NUCLEOTIDE SEQUENCE [LARGE SCALE GENOMIC DNA]</scope>
    <source>
        <strain evidence="1 2">CBS 121175</strain>
    </source>
</reference>
<sequence length="82" mass="9585">MGDRGIMRCSYTVRPLHAFHTFSHQIRPRVSEERSERNKATWSARYQQVATASVPLVHRRTGREASSDWDGDLEGSWYSVRY</sequence>
<dbReference type="Proteomes" id="UP000307440">
    <property type="component" value="Unassembled WGS sequence"/>
</dbReference>